<dbReference type="InterPro" id="IPR015424">
    <property type="entry name" value="PyrdxlP-dep_Trfase"/>
</dbReference>
<sequence>MQTYSSNLNLQALEDGTALPAIVTPPPGPQSRELSERLGKVEPPTSSVIPRGQTPVFWERTRGANIVDADGNVYVDLTAGFCVATAGHSNPRIVQAIAKQSEKMMHSQGGVNPNRNRVELAEKLSDRAPGNLSVSHIANTGAEAVETALKTARIFTGKHKIIAFQGGFHGKTTGALSVSSQNYYRAPFQNMLADTTHVPYAYPYRCPTHSDEDDCFFCDGGYLEHVLTMPDSGVADVAAIIMEPVQGHGGWIVPPKKFVQTVRRLCDEHGIILIADEIITGFGRTGNWFGMDEFDVVPDIMVVGKGLASGFPISATIMTEEVADAWGPMMHTSTFLGNPVGCAAALASLAEIEEKNLVQRAAELGDYFISRLQELQQEHHLIGEVRGVGMMVGVEFVKDRETREPASEEGARVVDGLLQRGVIATNYGGSYHNVLKMSPPLVITQEQLDCAIEALNESLSTVESSL</sequence>
<dbReference type="Pfam" id="PF00202">
    <property type="entry name" value="Aminotran_3"/>
    <property type="match status" value="1"/>
</dbReference>
<dbReference type="SUPFAM" id="SSF53383">
    <property type="entry name" value="PLP-dependent transferases"/>
    <property type="match status" value="1"/>
</dbReference>
<dbReference type="PROSITE" id="PS00600">
    <property type="entry name" value="AA_TRANSFER_CLASS_3"/>
    <property type="match status" value="1"/>
</dbReference>
<dbReference type="Gene3D" id="3.40.640.10">
    <property type="entry name" value="Type I PLP-dependent aspartate aminotransferase-like (Major domain)"/>
    <property type="match status" value="1"/>
</dbReference>
<dbReference type="PANTHER" id="PTHR11986">
    <property type="entry name" value="AMINOTRANSFERASE CLASS III"/>
    <property type="match status" value="1"/>
</dbReference>
<feature type="region of interest" description="Disordered" evidence="6">
    <location>
        <begin position="18"/>
        <end position="51"/>
    </location>
</feature>
<comment type="cofactor">
    <cofactor evidence="1">
        <name>pyridoxal 5'-phosphate</name>
        <dbReference type="ChEBI" id="CHEBI:597326"/>
    </cofactor>
</comment>
<dbReference type="GO" id="GO:0008483">
    <property type="term" value="F:transaminase activity"/>
    <property type="evidence" value="ECO:0007669"/>
    <property type="project" value="UniProtKB-KW"/>
</dbReference>
<organism evidence="7">
    <name type="scientific">Caldilineaceae bacterium SB0664_bin_27</name>
    <dbReference type="NCBI Taxonomy" id="2605260"/>
    <lineage>
        <taxon>Bacteria</taxon>
        <taxon>Bacillati</taxon>
        <taxon>Chloroflexota</taxon>
        <taxon>Caldilineae</taxon>
        <taxon>Caldilineales</taxon>
        <taxon>Caldilineaceae</taxon>
    </lineage>
</organism>
<dbReference type="GO" id="GO:0030170">
    <property type="term" value="F:pyridoxal phosphate binding"/>
    <property type="evidence" value="ECO:0007669"/>
    <property type="project" value="InterPro"/>
</dbReference>
<dbReference type="PANTHER" id="PTHR11986:SF79">
    <property type="entry name" value="ACETYLORNITHINE AMINOTRANSFERASE, MITOCHONDRIAL"/>
    <property type="match status" value="1"/>
</dbReference>
<dbReference type="AlphaFoldDB" id="A0A6B0YT11"/>
<reference evidence="7" key="1">
    <citation type="submission" date="2019-09" db="EMBL/GenBank/DDBJ databases">
        <title>Characterisation of the sponge microbiome using genome-centric metagenomics.</title>
        <authorList>
            <person name="Engelberts J.P."/>
            <person name="Robbins S.J."/>
            <person name="De Goeij J.M."/>
            <person name="Aranda M."/>
            <person name="Bell S.C."/>
            <person name="Webster N.S."/>
        </authorList>
    </citation>
    <scope>NUCLEOTIDE SEQUENCE</scope>
    <source>
        <strain evidence="7">SB0664_bin_27</strain>
    </source>
</reference>
<evidence type="ECO:0000256" key="6">
    <source>
        <dbReference type="SAM" id="MobiDB-lite"/>
    </source>
</evidence>
<keyword evidence="4 5" id="KW-0663">Pyridoxal phosphate</keyword>
<accession>A0A6B0YT11</accession>
<proteinExistence type="inferred from homology"/>
<evidence type="ECO:0000256" key="1">
    <source>
        <dbReference type="ARBA" id="ARBA00001933"/>
    </source>
</evidence>
<evidence type="ECO:0000313" key="7">
    <source>
        <dbReference type="EMBL" id="MXY92588.1"/>
    </source>
</evidence>
<evidence type="ECO:0000256" key="3">
    <source>
        <dbReference type="ARBA" id="ARBA00022679"/>
    </source>
</evidence>
<dbReference type="InterPro" id="IPR050103">
    <property type="entry name" value="Class-III_PLP-dep_AT"/>
</dbReference>
<protein>
    <submittedName>
        <fullName evidence="7">Aspartate aminotransferase family protein</fullName>
    </submittedName>
</protein>
<keyword evidence="2 7" id="KW-0032">Aminotransferase</keyword>
<dbReference type="FunFam" id="3.40.640.10:FF:000004">
    <property type="entry name" value="Acetylornithine aminotransferase"/>
    <property type="match status" value="1"/>
</dbReference>
<dbReference type="Gene3D" id="3.90.1150.10">
    <property type="entry name" value="Aspartate Aminotransferase, domain 1"/>
    <property type="match status" value="1"/>
</dbReference>
<comment type="similarity">
    <text evidence="5">Belongs to the class-III pyridoxal-phosphate-dependent aminotransferase family.</text>
</comment>
<keyword evidence="3 7" id="KW-0808">Transferase</keyword>
<evidence type="ECO:0000256" key="4">
    <source>
        <dbReference type="ARBA" id="ARBA00022898"/>
    </source>
</evidence>
<dbReference type="GO" id="GO:0042802">
    <property type="term" value="F:identical protein binding"/>
    <property type="evidence" value="ECO:0007669"/>
    <property type="project" value="TreeGrafter"/>
</dbReference>
<evidence type="ECO:0000256" key="5">
    <source>
        <dbReference type="RuleBase" id="RU003560"/>
    </source>
</evidence>
<dbReference type="PIRSF" id="PIRSF000521">
    <property type="entry name" value="Transaminase_4ab_Lys_Orn"/>
    <property type="match status" value="1"/>
</dbReference>
<dbReference type="CDD" id="cd00610">
    <property type="entry name" value="OAT_like"/>
    <property type="match status" value="1"/>
</dbReference>
<dbReference type="InterPro" id="IPR005814">
    <property type="entry name" value="Aminotrans_3"/>
</dbReference>
<dbReference type="InterPro" id="IPR015422">
    <property type="entry name" value="PyrdxlP-dep_Trfase_small"/>
</dbReference>
<name>A0A6B0YT11_9CHLR</name>
<dbReference type="InterPro" id="IPR015421">
    <property type="entry name" value="PyrdxlP-dep_Trfase_major"/>
</dbReference>
<evidence type="ECO:0000256" key="2">
    <source>
        <dbReference type="ARBA" id="ARBA00022576"/>
    </source>
</evidence>
<dbReference type="EMBL" id="VXRG01000037">
    <property type="protein sequence ID" value="MXY92588.1"/>
    <property type="molecule type" value="Genomic_DNA"/>
</dbReference>
<comment type="caution">
    <text evidence="7">The sequence shown here is derived from an EMBL/GenBank/DDBJ whole genome shotgun (WGS) entry which is preliminary data.</text>
</comment>
<gene>
    <name evidence="7" type="ORF">F4Y42_03975</name>
</gene>
<dbReference type="InterPro" id="IPR049704">
    <property type="entry name" value="Aminotrans_3_PPA_site"/>
</dbReference>